<evidence type="ECO:0000313" key="2">
    <source>
        <dbReference type="Proteomes" id="UP000693981"/>
    </source>
</evidence>
<organism evidence="1 2">
    <name type="scientific">Phytophthora boehmeriae</name>
    <dbReference type="NCBI Taxonomy" id="109152"/>
    <lineage>
        <taxon>Eukaryota</taxon>
        <taxon>Sar</taxon>
        <taxon>Stramenopiles</taxon>
        <taxon>Oomycota</taxon>
        <taxon>Peronosporomycetes</taxon>
        <taxon>Peronosporales</taxon>
        <taxon>Peronosporaceae</taxon>
        <taxon>Phytophthora</taxon>
    </lineage>
</organism>
<keyword evidence="2" id="KW-1185">Reference proteome</keyword>
<dbReference type="Proteomes" id="UP000693981">
    <property type="component" value="Unassembled WGS sequence"/>
</dbReference>
<accession>A0A8T1WFI7</accession>
<evidence type="ECO:0000313" key="1">
    <source>
        <dbReference type="EMBL" id="KAG7391955.1"/>
    </source>
</evidence>
<comment type="caution">
    <text evidence="1">The sequence shown here is derived from an EMBL/GenBank/DDBJ whole genome shotgun (WGS) entry which is preliminary data.</text>
</comment>
<protein>
    <recommendedName>
        <fullName evidence="3">Golgin subfamily A member 7/ERF4 domain-containing protein</fullName>
    </recommendedName>
</protein>
<reference evidence="1" key="1">
    <citation type="submission" date="2021-02" db="EMBL/GenBank/DDBJ databases">
        <authorList>
            <person name="Palmer J.M."/>
        </authorList>
    </citation>
    <scope>NUCLEOTIDE SEQUENCE</scope>
    <source>
        <strain evidence="1">SCRP23</strain>
    </source>
</reference>
<dbReference type="EMBL" id="JAGDFL010000347">
    <property type="protein sequence ID" value="KAG7391955.1"/>
    <property type="molecule type" value="Genomic_DNA"/>
</dbReference>
<evidence type="ECO:0008006" key="3">
    <source>
        <dbReference type="Google" id="ProtNLM"/>
    </source>
</evidence>
<dbReference type="OrthoDB" id="58259at2759"/>
<gene>
    <name evidence="1" type="ORF">PHYBOEH_006526</name>
</gene>
<sequence length="173" mass="19620">MSTAATRRREQLAVLKPMGEVFVNGLASSYDDDFPDSEQLAALMAREDFAKAMTTINDALMDHWPCLPCKGFGYGCCVCTLGLSLYCAATQVQEAESRLQLQLRRLNEQKKFKSRGIEWRLHRTWWKRSSFIEISVDLDAENANLVDNETEESGDGTESKIEAVRDQTMIRMV</sequence>
<proteinExistence type="predicted"/>
<name>A0A8T1WFI7_9STRA</name>
<dbReference type="AlphaFoldDB" id="A0A8T1WFI7"/>